<name>A0AA95H5N4_9GAMM</name>
<dbReference type="AlphaFoldDB" id="A0AA95H5N4"/>
<dbReference type="KEGG" id="tdu:QJT80_09430"/>
<reference evidence="2" key="2">
    <citation type="submission" date="2023-04" db="EMBL/GenBank/DDBJ databases">
        <authorList>
            <person name="Beletskiy A.V."/>
            <person name="Mardanov A.V."/>
            <person name="Ravin N.V."/>
        </authorList>
    </citation>
    <scope>NUCLEOTIDE SEQUENCE</scope>
    <source>
        <strain evidence="2">GKL-01</strain>
    </source>
</reference>
<feature type="coiled-coil region" evidence="1">
    <location>
        <begin position="323"/>
        <end position="363"/>
    </location>
</feature>
<organism evidence="2">
    <name type="scientific">Candidatus Thiocaldithrix dubininis</name>
    <dbReference type="NCBI Taxonomy" id="3080823"/>
    <lineage>
        <taxon>Bacteria</taxon>
        <taxon>Pseudomonadati</taxon>
        <taxon>Pseudomonadota</taxon>
        <taxon>Gammaproteobacteria</taxon>
        <taxon>Thiotrichales</taxon>
        <taxon>Thiotrichaceae</taxon>
        <taxon>Candidatus Thiocaldithrix</taxon>
    </lineage>
</organism>
<protein>
    <submittedName>
        <fullName evidence="2">DUF349 domain-containing protein</fullName>
    </submittedName>
</protein>
<dbReference type="InterPro" id="IPR007139">
    <property type="entry name" value="DUF349"/>
</dbReference>
<evidence type="ECO:0000256" key="1">
    <source>
        <dbReference type="SAM" id="Coils"/>
    </source>
</evidence>
<dbReference type="Proteomes" id="UP001300672">
    <property type="component" value="Chromosome"/>
</dbReference>
<evidence type="ECO:0000313" key="2">
    <source>
        <dbReference type="EMBL" id="WGZ89723.1"/>
    </source>
</evidence>
<reference evidence="2" key="1">
    <citation type="journal article" date="2023" name="Int. J. Mol. Sci.">
        <title>Metagenomics Revealed a New Genus 'Candidatus Thiocaldithrix dubininis' gen. nov., sp. nov. and a New Species 'Candidatus Thiothrix putei' sp. nov. in the Family Thiotrichaceae, Some Members of Which Have Traits of Both Na+- and H+-Motive Energetics.</title>
        <authorList>
            <person name="Ravin N.V."/>
            <person name="Muntyan M.S."/>
            <person name="Smolyakov D.D."/>
            <person name="Rudenko T.S."/>
            <person name="Beletsky A.V."/>
            <person name="Mardanov A.V."/>
            <person name="Grabovich M.Y."/>
        </authorList>
    </citation>
    <scope>NUCLEOTIDE SEQUENCE</scope>
    <source>
        <strain evidence="2">GKL-01</strain>
    </source>
</reference>
<keyword evidence="1" id="KW-0175">Coiled coil</keyword>
<dbReference type="Pfam" id="PF03993">
    <property type="entry name" value="DUF349"/>
    <property type="match status" value="1"/>
</dbReference>
<feature type="coiled-coil region" evidence="1">
    <location>
        <begin position="414"/>
        <end position="450"/>
    </location>
</feature>
<sequence length="851" mass="97863">MLASFFKPKWQHKDPKVRIQAINTLGGESVELIKLAQTDPDMEVRMEAIVRLTHLPTLIQLGHSAGSLGERAKQRVIGLAATDAHHDVLLADVFVWLNNPALIRSIARDATRGAKLRKHALEQLDDQDLLFDIAQADPSKDVQFLVASRLTDLEKIKQLDKLHGKGNKRLRQFLKDRLDQEQTKQHIQQQIENLCMDAASLGQKGSWGQEKTRTRILQQNWQKHAASATSEQSARFQAALDDFQQRLASFEDVESRVAPIRTARQDILNAAERQLNQLDTNPESFTLTTLDTELDSLKRLWAQQAELPAAEQALMDKRWAELQTQLQQLRNTLADDLKALEKLNALNEQANELRRQDKAVASKWVLGLQSDWVNAKRPQNLRRVMPDLEQSFNRAMEVLTARLDKQKAQRDSTLKALRDELQALETSLENEQYSEAIEQHQAFIQRLKETPDLPQSDYNFFQRRIQMLTPYIREIQDWRRWGTDQVRKQLIETAEHLRSDDEIDPQERAKQVQTLRQEWRKLSQLEPGQQRTLWKTFDSTVTAAYEPSKQHFAEQAQQRAEHLQQRTAICEQLEAVNSTTDWANPDWKALQNQVTAIRKQWKEAGTVSHKDWKSINERFNAAMDALEVYFKAERTRNWQARQQLVEQAQALVELQDTAKAIDAAKVLQGQWQISLASRPSDEQRLWKQFREPIDTLFNRLRDERQQRRDAINAQKAEVERIEAEKRQQELERKQQKIDALQALNAQSNAAKQEASDEATQHTNQTKGELLCLQLEVLLGLETPPDFQAARMEYQIAHLRDAMSSRKGNANPLAQALPLLKQWYGLGSMSAEALASQQPRVDAAQAVIAASF</sequence>
<proteinExistence type="predicted"/>
<gene>
    <name evidence="2" type="ORF">QJT80_09430</name>
</gene>
<accession>A0AA95H5N4</accession>
<feature type="coiled-coil region" evidence="1">
    <location>
        <begin position="697"/>
        <end position="760"/>
    </location>
</feature>
<dbReference type="EMBL" id="CP124755">
    <property type="protein sequence ID" value="WGZ89723.1"/>
    <property type="molecule type" value="Genomic_DNA"/>
</dbReference>